<feature type="transmembrane region" description="Helical" evidence="7">
    <location>
        <begin position="65"/>
        <end position="84"/>
    </location>
</feature>
<dbReference type="Pfam" id="PF07690">
    <property type="entry name" value="MFS_1"/>
    <property type="match status" value="1"/>
</dbReference>
<comment type="subcellular location">
    <subcellularLocation>
        <location evidence="1">Membrane</location>
        <topology evidence="1">Multi-pass membrane protein</topology>
    </subcellularLocation>
</comment>
<keyword evidence="2 7" id="KW-0812">Transmembrane</keyword>
<dbReference type="RefSeq" id="XP_011618349.2">
    <property type="nucleotide sequence ID" value="XM_011620047.2"/>
</dbReference>
<protein>
    <submittedName>
        <fullName evidence="8">Solute carrier family 46 member 2</fullName>
    </submittedName>
</protein>
<dbReference type="GO" id="GO:0022857">
    <property type="term" value="F:transmembrane transporter activity"/>
    <property type="evidence" value="ECO:0007669"/>
    <property type="project" value="InterPro"/>
</dbReference>
<dbReference type="PANTHER" id="PTHR23507:SF3">
    <property type="entry name" value="THYMIC STROMAL COTRANSPORTER HOMOLOG"/>
    <property type="match status" value="1"/>
</dbReference>
<organism evidence="8 9">
    <name type="scientific">Takifugu rubripes</name>
    <name type="common">Japanese pufferfish</name>
    <name type="synonym">Fugu rubripes</name>
    <dbReference type="NCBI Taxonomy" id="31033"/>
    <lineage>
        <taxon>Eukaryota</taxon>
        <taxon>Metazoa</taxon>
        <taxon>Chordata</taxon>
        <taxon>Craniata</taxon>
        <taxon>Vertebrata</taxon>
        <taxon>Euteleostomi</taxon>
        <taxon>Actinopterygii</taxon>
        <taxon>Neopterygii</taxon>
        <taxon>Teleostei</taxon>
        <taxon>Neoteleostei</taxon>
        <taxon>Acanthomorphata</taxon>
        <taxon>Eupercaria</taxon>
        <taxon>Tetraodontiformes</taxon>
        <taxon>Tetradontoidea</taxon>
        <taxon>Tetraodontidae</taxon>
        <taxon>Takifugu</taxon>
    </lineage>
</organism>
<evidence type="ECO:0000256" key="7">
    <source>
        <dbReference type="SAM" id="Phobius"/>
    </source>
</evidence>
<feature type="transmembrane region" description="Helical" evidence="7">
    <location>
        <begin position="122"/>
        <end position="147"/>
    </location>
</feature>
<dbReference type="GO" id="GO:0016020">
    <property type="term" value="C:membrane"/>
    <property type="evidence" value="ECO:0007669"/>
    <property type="project" value="UniProtKB-SubCell"/>
</dbReference>
<reference evidence="8" key="3">
    <citation type="submission" date="2025-09" db="UniProtKB">
        <authorList>
            <consortium name="Ensembl"/>
        </authorList>
    </citation>
    <scope>IDENTIFICATION</scope>
</reference>
<reference evidence="8" key="2">
    <citation type="submission" date="2025-08" db="UniProtKB">
        <authorList>
            <consortium name="Ensembl"/>
        </authorList>
    </citation>
    <scope>IDENTIFICATION</scope>
</reference>
<proteinExistence type="inferred from homology"/>
<dbReference type="SUPFAM" id="SSF103473">
    <property type="entry name" value="MFS general substrate transporter"/>
    <property type="match status" value="1"/>
</dbReference>
<accession>H2SVV1</accession>
<dbReference type="OMA" id="AYWSGVM"/>
<feature type="transmembrane region" description="Helical" evidence="7">
    <location>
        <begin position="283"/>
        <end position="303"/>
    </location>
</feature>
<gene>
    <name evidence="8" type="primary">slc46a2</name>
</gene>
<feature type="compositionally biased region" description="Basic and acidic residues" evidence="6">
    <location>
        <begin position="427"/>
        <end position="437"/>
    </location>
</feature>
<feature type="region of interest" description="Disordered" evidence="6">
    <location>
        <begin position="427"/>
        <end position="459"/>
    </location>
</feature>
<feature type="transmembrane region" description="Helical" evidence="7">
    <location>
        <begin position="310"/>
        <end position="330"/>
    </location>
</feature>
<dbReference type="PANTHER" id="PTHR23507">
    <property type="entry name" value="ZGC:174356"/>
    <property type="match status" value="1"/>
</dbReference>
<keyword evidence="3 7" id="KW-1133">Transmembrane helix</keyword>
<evidence type="ECO:0000256" key="3">
    <source>
        <dbReference type="ARBA" id="ARBA00022989"/>
    </source>
</evidence>
<feature type="transmembrane region" description="Helical" evidence="7">
    <location>
        <begin position="245"/>
        <end position="271"/>
    </location>
</feature>
<evidence type="ECO:0000256" key="6">
    <source>
        <dbReference type="SAM" id="MobiDB-lite"/>
    </source>
</evidence>
<evidence type="ECO:0000313" key="8">
    <source>
        <dbReference type="Ensembl" id="ENSTRUP00000016539.3"/>
    </source>
</evidence>
<evidence type="ECO:0000256" key="5">
    <source>
        <dbReference type="ARBA" id="ARBA00038227"/>
    </source>
</evidence>
<name>H2SVV1_TAKRU</name>
<feature type="transmembrane region" description="Helical" evidence="7">
    <location>
        <begin position="401"/>
        <end position="425"/>
    </location>
</feature>
<comment type="similarity">
    <text evidence="5">Belongs to the major facilitator superfamily. SLC46A family.</text>
</comment>
<dbReference type="InterPro" id="IPR011701">
    <property type="entry name" value="MFS"/>
</dbReference>
<reference evidence="8 9" key="1">
    <citation type="journal article" date="2011" name="Genome Biol. Evol.">
        <title>Integration of the genetic map and genome assembly of fugu facilitates insights into distinct features of genome evolution in teleosts and mammals.</title>
        <authorList>
            <person name="Kai W."/>
            <person name="Kikuchi K."/>
            <person name="Tohari S."/>
            <person name="Chew A.K."/>
            <person name="Tay A."/>
            <person name="Fujiwara A."/>
            <person name="Hosoya S."/>
            <person name="Suetake H."/>
            <person name="Naruse K."/>
            <person name="Brenner S."/>
            <person name="Suzuki Y."/>
            <person name="Venkatesh B."/>
        </authorList>
    </citation>
    <scope>NUCLEOTIDE SEQUENCE [LARGE SCALE GENOMIC DNA]</scope>
</reference>
<evidence type="ECO:0000256" key="4">
    <source>
        <dbReference type="ARBA" id="ARBA00023136"/>
    </source>
</evidence>
<evidence type="ECO:0000256" key="2">
    <source>
        <dbReference type="ARBA" id="ARBA00022692"/>
    </source>
</evidence>
<evidence type="ECO:0000256" key="1">
    <source>
        <dbReference type="ARBA" id="ARBA00004141"/>
    </source>
</evidence>
<feature type="transmembrane region" description="Helical" evidence="7">
    <location>
        <begin position="336"/>
        <end position="357"/>
    </location>
</feature>
<sequence>MLLSRLGQAALTLLHRVEPTVILQQLSSTFFDTALLMVVKDHYANSSYPGLSREDSQQKAMSNFYMIYNLIVTLIPIVPALLLARLGDRGRRKAPIVVSLSGYLVARVSLLLVVLFHLPPEVMFGIVVVFELSGGYCAFWTGVMTLLSVSTTTEERSKVIMRVELLYGLAGLVGSLVSGHLYLLLGSSLGNGTLLLAASIVLHALSLLQAVVLLKVPTEVPQEGRSLLSPSSPDEAPARINKANVLLLLLAAMSYDFAVGGAVEILGVFVVKEPLSWTAAQVGYGNAAGCAIFITSFLGLLLFRRCMNDVTLVLIGMISFASGIFFMAFVRSTTTFYLARSLTLFALIPMPTIRSLLSKQVPASSCGMTLTGLQLSLKFMGLIYIPVFTKIYQGTLDGFPGLVFMLSSIVTVLAMVPISVVGCRLPERHGSRSRPEENLSSSELRGGWHRQEVSSQVRN</sequence>
<dbReference type="Ensembl" id="ENSTRUT00000016611.3">
    <property type="protein sequence ID" value="ENSTRUP00000016539.3"/>
    <property type="gene ID" value="ENSTRUG00000006727.3"/>
</dbReference>
<dbReference type="GeneTree" id="ENSGT00950000183096"/>
<dbReference type="Proteomes" id="UP000005226">
    <property type="component" value="Chromosome 6"/>
</dbReference>
<dbReference type="GeneID" id="101068115"/>
<dbReference type="AlphaFoldDB" id="H2SVV1"/>
<feature type="transmembrane region" description="Helical" evidence="7">
    <location>
        <begin position="96"/>
        <end position="116"/>
    </location>
</feature>
<keyword evidence="9" id="KW-1185">Reference proteome</keyword>
<feature type="transmembrane region" description="Helical" evidence="7">
    <location>
        <begin position="194"/>
        <end position="216"/>
    </location>
</feature>
<feature type="transmembrane region" description="Helical" evidence="7">
    <location>
        <begin position="369"/>
        <end position="389"/>
    </location>
</feature>
<dbReference type="Gene3D" id="1.20.1250.20">
    <property type="entry name" value="MFS general substrate transporter like domains"/>
    <property type="match status" value="1"/>
</dbReference>
<keyword evidence="4 7" id="KW-0472">Membrane</keyword>
<feature type="transmembrane region" description="Helical" evidence="7">
    <location>
        <begin position="159"/>
        <end position="182"/>
    </location>
</feature>
<evidence type="ECO:0000313" key="9">
    <source>
        <dbReference type="Proteomes" id="UP000005226"/>
    </source>
</evidence>
<dbReference type="InterPro" id="IPR036259">
    <property type="entry name" value="MFS_trans_sf"/>
</dbReference>